<keyword evidence="9" id="KW-1185">Reference proteome</keyword>
<keyword evidence="8" id="KW-0808">Transferase</keyword>
<keyword evidence="4" id="KW-1015">Disulfide bond</keyword>
<dbReference type="GO" id="GO:0016301">
    <property type="term" value="F:kinase activity"/>
    <property type="evidence" value="ECO:0007669"/>
    <property type="project" value="UniProtKB-KW"/>
</dbReference>
<evidence type="ECO:0000259" key="7">
    <source>
        <dbReference type="SMART" id="SM00181"/>
    </source>
</evidence>
<dbReference type="FunFam" id="2.10.25.10:FF:000038">
    <property type="entry name" value="Fibrillin 2"/>
    <property type="match status" value="1"/>
</dbReference>
<dbReference type="CDD" id="cd00054">
    <property type="entry name" value="EGF_CA"/>
    <property type="match status" value="1"/>
</dbReference>
<keyword evidence="8" id="KW-0675">Receptor</keyword>
<evidence type="ECO:0000256" key="1">
    <source>
        <dbReference type="ARBA" id="ARBA00022536"/>
    </source>
</evidence>
<dbReference type="Gene3D" id="2.90.20.10">
    <property type="entry name" value="Plasmodium vivax P25 domain"/>
    <property type="match status" value="1"/>
</dbReference>
<keyword evidence="3" id="KW-0677">Repeat</keyword>
<protein>
    <submittedName>
        <fullName evidence="8">Wall-associated receptor kinase</fullName>
    </submittedName>
</protein>
<feature type="signal peptide" evidence="5">
    <location>
        <begin position="1"/>
        <end position="22"/>
    </location>
</feature>
<evidence type="ECO:0000256" key="3">
    <source>
        <dbReference type="ARBA" id="ARBA00022737"/>
    </source>
</evidence>
<dbReference type="InterPro" id="IPR049883">
    <property type="entry name" value="NOTCH1_EGF-like"/>
</dbReference>
<evidence type="ECO:0000256" key="2">
    <source>
        <dbReference type="ARBA" id="ARBA00022729"/>
    </source>
</evidence>
<dbReference type="InterPro" id="IPR018097">
    <property type="entry name" value="EGF_Ca-bd_CS"/>
</dbReference>
<name>A0A7J6WJW5_THATH</name>
<sequence length="357" mass="38904">MTAMLLLLIILVFSLMIASATAINGNQTKPGCELYCGNITVPYPFGMGKECSIDEWANINCSTAFSPPKPFIGNIEVIEFSQNEVRLKNLVATSCYNASGFLNGFTSSFYLSGTPYRFSSTKNKFTVLGCNITGLAISVRQTVNYSTTSVRQTVNYSSGCGTSCYGRENIIQGSCSVGSGCCQSSIPEGFNEIYIELLDTSVENHTNSLSCGAAFIAEEDKYKFKASDLNFRNFPSLTEVPMVLNFAVGNQKCEEAKQNATTYACKENSYCYDLVDDGTGYLCNCSDGYKGNPYLNQGCQDVDECENPSNNDCEKICTNTQGSYYCSCPDGLYGDGKKDGKGCTKKNKEFPILQLTL</sequence>
<dbReference type="SMART" id="SM00181">
    <property type="entry name" value="EGF"/>
    <property type="match status" value="2"/>
</dbReference>
<proteinExistence type="predicted"/>
<dbReference type="PANTHER" id="PTHR33491">
    <property type="entry name" value="OSJNBA0016N04.9 PROTEIN"/>
    <property type="match status" value="1"/>
</dbReference>
<reference evidence="8 9" key="1">
    <citation type="submission" date="2020-06" db="EMBL/GenBank/DDBJ databases">
        <title>Transcriptomic and genomic resources for Thalictrum thalictroides and T. hernandezii: Facilitating candidate gene discovery in an emerging model plant lineage.</title>
        <authorList>
            <person name="Arias T."/>
            <person name="Riano-Pachon D.M."/>
            <person name="Di Stilio V.S."/>
        </authorList>
    </citation>
    <scope>NUCLEOTIDE SEQUENCE [LARGE SCALE GENOMIC DNA]</scope>
    <source>
        <strain evidence="9">cv. WT478/WT964</strain>
        <tissue evidence="8">Leaves</tissue>
    </source>
</reference>
<keyword evidence="2 5" id="KW-0732">Signal</keyword>
<evidence type="ECO:0000313" key="8">
    <source>
        <dbReference type="EMBL" id="KAF5197233.1"/>
    </source>
</evidence>
<dbReference type="InterPro" id="IPR001881">
    <property type="entry name" value="EGF-like_Ca-bd_dom"/>
</dbReference>
<feature type="domain" description="EGF-like" evidence="7">
    <location>
        <begin position="252"/>
        <end position="300"/>
    </location>
</feature>
<dbReference type="Proteomes" id="UP000554482">
    <property type="component" value="Unassembled WGS sequence"/>
</dbReference>
<dbReference type="SUPFAM" id="SSF57196">
    <property type="entry name" value="EGF/Laminin"/>
    <property type="match status" value="1"/>
</dbReference>
<dbReference type="GO" id="GO:0005509">
    <property type="term" value="F:calcium ion binding"/>
    <property type="evidence" value="ECO:0007669"/>
    <property type="project" value="InterPro"/>
</dbReference>
<evidence type="ECO:0000256" key="5">
    <source>
        <dbReference type="SAM" id="SignalP"/>
    </source>
</evidence>
<dbReference type="EMBL" id="JABWDY010014915">
    <property type="protein sequence ID" value="KAF5197233.1"/>
    <property type="molecule type" value="Genomic_DNA"/>
</dbReference>
<dbReference type="Pfam" id="PF07645">
    <property type="entry name" value="EGF_CA"/>
    <property type="match status" value="1"/>
</dbReference>
<dbReference type="PROSITE" id="PS00010">
    <property type="entry name" value="ASX_HYDROXYL"/>
    <property type="match status" value="1"/>
</dbReference>
<gene>
    <name evidence="8" type="ORF">FRX31_013180</name>
</gene>
<feature type="non-terminal residue" evidence="8">
    <location>
        <position position="1"/>
    </location>
</feature>
<feature type="chain" id="PRO_5029630094" evidence="5">
    <location>
        <begin position="23"/>
        <end position="357"/>
    </location>
</feature>
<dbReference type="AlphaFoldDB" id="A0A7J6WJW5"/>
<keyword evidence="1" id="KW-0245">EGF-like domain</keyword>
<dbReference type="SMART" id="SM00179">
    <property type="entry name" value="EGF_CA"/>
    <property type="match status" value="1"/>
</dbReference>
<feature type="domain" description="EGF-like" evidence="7">
    <location>
        <begin position="304"/>
        <end position="344"/>
    </location>
</feature>
<dbReference type="InterPro" id="IPR000742">
    <property type="entry name" value="EGF"/>
</dbReference>
<dbReference type="PROSITE" id="PS01187">
    <property type="entry name" value="EGF_CA"/>
    <property type="match status" value="1"/>
</dbReference>
<feature type="domain" description="EGF-like calcium-binding" evidence="6">
    <location>
        <begin position="301"/>
        <end position="344"/>
    </location>
</feature>
<accession>A0A7J6WJW5</accession>
<comment type="caution">
    <text evidence="8">The sequence shown here is derived from an EMBL/GenBank/DDBJ whole genome shotgun (WGS) entry which is preliminary data.</text>
</comment>
<dbReference type="OrthoDB" id="4062651at2759"/>
<organism evidence="8 9">
    <name type="scientific">Thalictrum thalictroides</name>
    <name type="common">Rue-anemone</name>
    <name type="synonym">Anemone thalictroides</name>
    <dbReference type="NCBI Taxonomy" id="46969"/>
    <lineage>
        <taxon>Eukaryota</taxon>
        <taxon>Viridiplantae</taxon>
        <taxon>Streptophyta</taxon>
        <taxon>Embryophyta</taxon>
        <taxon>Tracheophyta</taxon>
        <taxon>Spermatophyta</taxon>
        <taxon>Magnoliopsida</taxon>
        <taxon>Ranunculales</taxon>
        <taxon>Ranunculaceae</taxon>
        <taxon>Thalictroideae</taxon>
        <taxon>Thalictrum</taxon>
    </lineage>
</organism>
<evidence type="ECO:0000259" key="6">
    <source>
        <dbReference type="SMART" id="SM00179"/>
    </source>
</evidence>
<keyword evidence="8" id="KW-0418">Kinase</keyword>
<evidence type="ECO:0000256" key="4">
    <source>
        <dbReference type="ARBA" id="ARBA00023157"/>
    </source>
</evidence>
<evidence type="ECO:0000313" key="9">
    <source>
        <dbReference type="Proteomes" id="UP000554482"/>
    </source>
</evidence>
<dbReference type="InterPro" id="IPR000152">
    <property type="entry name" value="EGF-type_Asp/Asn_hydroxyl_site"/>
</dbReference>